<dbReference type="STRING" id="1314776.A0A166B9A2"/>
<gene>
    <name evidence="1" type="ORF">SISSUDRAFT_92647</name>
</gene>
<dbReference type="Proteomes" id="UP000076798">
    <property type="component" value="Unassembled WGS sequence"/>
</dbReference>
<organism evidence="1 2">
    <name type="scientific">Sistotremastrum suecicum HHB10207 ss-3</name>
    <dbReference type="NCBI Taxonomy" id="1314776"/>
    <lineage>
        <taxon>Eukaryota</taxon>
        <taxon>Fungi</taxon>
        <taxon>Dikarya</taxon>
        <taxon>Basidiomycota</taxon>
        <taxon>Agaricomycotina</taxon>
        <taxon>Agaricomycetes</taxon>
        <taxon>Sistotremastrales</taxon>
        <taxon>Sistotremastraceae</taxon>
        <taxon>Sistotremastrum</taxon>
    </lineage>
</organism>
<dbReference type="OrthoDB" id="676979at2759"/>
<name>A0A166B9A2_9AGAM</name>
<evidence type="ECO:0000313" key="1">
    <source>
        <dbReference type="EMBL" id="KZT36122.1"/>
    </source>
</evidence>
<reference evidence="1 2" key="1">
    <citation type="journal article" date="2016" name="Mol. Biol. Evol.">
        <title>Comparative Genomics of Early-Diverging Mushroom-Forming Fungi Provides Insights into the Origins of Lignocellulose Decay Capabilities.</title>
        <authorList>
            <person name="Nagy L.G."/>
            <person name="Riley R."/>
            <person name="Tritt A."/>
            <person name="Adam C."/>
            <person name="Daum C."/>
            <person name="Floudas D."/>
            <person name="Sun H."/>
            <person name="Yadav J.S."/>
            <person name="Pangilinan J."/>
            <person name="Larsson K.H."/>
            <person name="Matsuura K."/>
            <person name="Barry K."/>
            <person name="Labutti K."/>
            <person name="Kuo R."/>
            <person name="Ohm R.A."/>
            <person name="Bhattacharya S.S."/>
            <person name="Shirouzu T."/>
            <person name="Yoshinaga Y."/>
            <person name="Martin F.M."/>
            <person name="Grigoriev I.V."/>
            <person name="Hibbett D.S."/>
        </authorList>
    </citation>
    <scope>NUCLEOTIDE SEQUENCE [LARGE SCALE GENOMIC DNA]</scope>
    <source>
        <strain evidence="1 2">HHB10207 ss-3</strain>
    </source>
</reference>
<dbReference type="EMBL" id="KV428116">
    <property type="protein sequence ID" value="KZT36122.1"/>
    <property type="molecule type" value="Genomic_DNA"/>
</dbReference>
<dbReference type="AlphaFoldDB" id="A0A166B9A2"/>
<evidence type="ECO:0000313" key="2">
    <source>
        <dbReference type="Proteomes" id="UP000076798"/>
    </source>
</evidence>
<protein>
    <recommendedName>
        <fullName evidence="3">F-box domain-containing protein</fullName>
    </recommendedName>
</protein>
<accession>A0A166B9A2</accession>
<dbReference type="SUPFAM" id="SSF52047">
    <property type="entry name" value="RNI-like"/>
    <property type="match status" value="1"/>
</dbReference>
<evidence type="ECO:0008006" key="3">
    <source>
        <dbReference type="Google" id="ProtNLM"/>
    </source>
</evidence>
<keyword evidence="2" id="KW-1185">Reference proteome</keyword>
<proteinExistence type="predicted"/>
<sequence length="445" mass="50017">MESYKSELEHRCTRWRRIAVNTPSLWTTICLPSNPKFFRLFRDRSEGLPLTIYLSSCELSSKQTVEDDIGDPLRQLLPRIARLHVDWHDPDLQAFFSRHIGGTELPSLVSLDVKDFESSHMPYTFNAPLLRRFRFFGPSDNAFLVPFGDLVEFNIHSFRLEPGEILDILSLLPRVKFCDIGNTDPSEVPTQDFGDRAVALHNLQTLSIGTLTIPDIACVVKHLHIPSSATMSLSVEEEESAESGIETLVGPLLEETHELLISDRESIRMPDTIFTLKSKKRAKVLITHSLLREHTPKLPSLAKLAVYGTSLNTLTLHLPILPDTTSLVTALSSWTLISQICVSTEERQFDKLLIALETPGTLCPKLHTLNCTGTRFSSTRMKYFLQSRKDNRVPLQELKFTKGFAEPNAASFSSLVPTLIEYDPALSKCGFTHPSIRGCRCNLGT</sequence>